<keyword evidence="2" id="KW-1185">Reference proteome</keyword>
<dbReference type="OrthoDB" id="3168582at2759"/>
<sequence length="201" mass="22115">MSNDQQLFAAVTELSKLLRAYKVPHAFYGGALRSLLGDDTPGSGGSRDLSCIVELGRSAQTPHPFRRVRDAITASHEFTTSHSTWLTSSPQIEILPSGETGPRFLDKTSVMVIRNLPFLTVSEFVRAKLKTWVIGGQSKDAQDILYMLGRFWDHIDINRIPERDMLRFVSCNGAAAPAWSAIQTKYGVGAKSSKIAYGRAA</sequence>
<dbReference type="AlphaFoldDB" id="A0A0D7A976"/>
<evidence type="ECO:0000313" key="1">
    <source>
        <dbReference type="EMBL" id="KIY47333.1"/>
    </source>
</evidence>
<name>A0A0D7A976_9AGAR</name>
<dbReference type="EMBL" id="KN881952">
    <property type="protein sequence ID" value="KIY47333.1"/>
    <property type="molecule type" value="Genomic_DNA"/>
</dbReference>
<gene>
    <name evidence="1" type="ORF">FISHEDRAFT_45606</name>
</gene>
<evidence type="ECO:0000313" key="2">
    <source>
        <dbReference type="Proteomes" id="UP000054144"/>
    </source>
</evidence>
<proteinExistence type="predicted"/>
<protein>
    <recommendedName>
        <fullName evidence="3">Poly A polymerase head domain-containing protein</fullName>
    </recommendedName>
</protein>
<evidence type="ECO:0008006" key="3">
    <source>
        <dbReference type="Google" id="ProtNLM"/>
    </source>
</evidence>
<accession>A0A0D7A976</accession>
<dbReference type="Proteomes" id="UP000054144">
    <property type="component" value="Unassembled WGS sequence"/>
</dbReference>
<organism evidence="1 2">
    <name type="scientific">Fistulina hepatica ATCC 64428</name>
    <dbReference type="NCBI Taxonomy" id="1128425"/>
    <lineage>
        <taxon>Eukaryota</taxon>
        <taxon>Fungi</taxon>
        <taxon>Dikarya</taxon>
        <taxon>Basidiomycota</taxon>
        <taxon>Agaricomycotina</taxon>
        <taxon>Agaricomycetes</taxon>
        <taxon>Agaricomycetidae</taxon>
        <taxon>Agaricales</taxon>
        <taxon>Fistulinaceae</taxon>
        <taxon>Fistulina</taxon>
    </lineage>
</organism>
<reference evidence="1 2" key="1">
    <citation type="journal article" date="2015" name="Fungal Genet. Biol.">
        <title>Evolution of novel wood decay mechanisms in Agaricales revealed by the genome sequences of Fistulina hepatica and Cylindrobasidium torrendii.</title>
        <authorList>
            <person name="Floudas D."/>
            <person name="Held B.W."/>
            <person name="Riley R."/>
            <person name="Nagy L.G."/>
            <person name="Koehler G."/>
            <person name="Ransdell A.S."/>
            <person name="Younus H."/>
            <person name="Chow J."/>
            <person name="Chiniquy J."/>
            <person name="Lipzen A."/>
            <person name="Tritt A."/>
            <person name="Sun H."/>
            <person name="Haridas S."/>
            <person name="LaButti K."/>
            <person name="Ohm R.A."/>
            <person name="Kues U."/>
            <person name="Blanchette R.A."/>
            <person name="Grigoriev I.V."/>
            <person name="Minto R.E."/>
            <person name="Hibbett D.S."/>
        </authorList>
    </citation>
    <scope>NUCLEOTIDE SEQUENCE [LARGE SCALE GENOMIC DNA]</scope>
    <source>
        <strain evidence="1 2">ATCC 64428</strain>
    </source>
</reference>